<dbReference type="AlphaFoldDB" id="A0A1W6BA55"/>
<dbReference type="KEGG" id="palh:B1H58_19050"/>
<dbReference type="Proteomes" id="UP000192900">
    <property type="component" value="Chromosome"/>
</dbReference>
<accession>A0A1W6BA55</accession>
<proteinExistence type="predicted"/>
<name>A0A1W6BA55_9GAMM</name>
<evidence type="ECO:0000313" key="2">
    <source>
        <dbReference type="Proteomes" id="UP000192900"/>
    </source>
</evidence>
<dbReference type="RefSeq" id="WP_085071987.1">
    <property type="nucleotide sequence ID" value="NZ_CP019706.1"/>
</dbReference>
<dbReference type="Pfam" id="PF02585">
    <property type="entry name" value="PIG-L"/>
    <property type="match status" value="1"/>
</dbReference>
<dbReference type="STRING" id="1891675.B1H58_19050"/>
<gene>
    <name evidence="1" type="ORF">B1H58_19050</name>
</gene>
<dbReference type="InterPro" id="IPR024078">
    <property type="entry name" value="LmbE-like_dom_sf"/>
</dbReference>
<dbReference type="OrthoDB" id="9790023at2"/>
<dbReference type="SUPFAM" id="SSF102588">
    <property type="entry name" value="LmbE-like"/>
    <property type="match status" value="1"/>
</dbReference>
<dbReference type="InterPro" id="IPR003737">
    <property type="entry name" value="GlcNAc_PI_deacetylase-related"/>
</dbReference>
<dbReference type="GO" id="GO:0016811">
    <property type="term" value="F:hydrolase activity, acting on carbon-nitrogen (but not peptide) bonds, in linear amides"/>
    <property type="evidence" value="ECO:0007669"/>
    <property type="project" value="TreeGrafter"/>
</dbReference>
<dbReference type="Gene3D" id="3.40.50.10320">
    <property type="entry name" value="LmbE-like"/>
    <property type="match status" value="1"/>
</dbReference>
<dbReference type="PANTHER" id="PTHR12993:SF11">
    <property type="entry name" value="N-ACETYLGLUCOSAMINYL-PHOSPHATIDYLINOSITOL DE-N-ACETYLASE"/>
    <property type="match status" value="1"/>
</dbReference>
<dbReference type="EMBL" id="CP019706">
    <property type="protein sequence ID" value="ARJ43939.1"/>
    <property type="molecule type" value="Genomic_DNA"/>
</dbReference>
<reference evidence="1 2" key="1">
    <citation type="submission" date="2017-02" db="EMBL/GenBank/DDBJ databases">
        <title>Complete genome sequence of the drought resistance-promoting endophyte Pantoea alhagi LTYR-11Z.</title>
        <authorList>
            <person name="Zhang L."/>
        </authorList>
    </citation>
    <scope>NUCLEOTIDE SEQUENCE [LARGE SCALE GENOMIC DNA]</scope>
    <source>
        <strain evidence="1 2">LTYR-11Z</strain>
    </source>
</reference>
<sequence>MEQLFSYRRWLIISPHADDAELGCGGSIARAVDAGIEVHIAVVILKGETHLRGQRYVPASRRYQELAAAMNSAGAHYSVLNFVNEGECFDLASSSQSGCVQQLDTLIEEIQPELLLMPVPSFHQEHQWVYNCCVAATRPTKNPRSLRLIAAYEYPAAGWGNSSSWDSSRGALYINISDYLVEKLAMLAEHQSQMSAARNALISLDGVKRLASFRGVEAGYDYAEMLYFMRGWID</sequence>
<keyword evidence="2" id="KW-1185">Reference proteome</keyword>
<organism evidence="1 2">
    <name type="scientific">Pantoea alhagi</name>
    <dbReference type="NCBI Taxonomy" id="1891675"/>
    <lineage>
        <taxon>Bacteria</taxon>
        <taxon>Pseudomonadati</taxon>
        <taxon>Pseudomonadota</taxon>
        <taxon>Gammaproteobacteria</taxon>
        <taxon>Enterobacterales</taxon>
        <taxon>Erwiniaceae</taxon>
        <taxon>Pantoea</taxon>
    </lineage>
</organism>
<dbReference type="PANTHER" id="PTHR12993">
    <property type="entry name" value="N-ACETYLGLUCOSAMINYL-PHOSPHATIDYLINOSITOL DE-N-ACETYLASE-RELATED"/>
    <property type="match status" value="1"/>
</dbReference>
<evidence type="ECO:0000313" key="1">
    <source>
        <dbReference type="EMBL" id="ARJ43939.1"/>
    </source>
</evidence>
<protein>
    <submittedName>
        <fullName evidence="1">GlcNAc-PI de-N-acetylase</fullName>
    </submittedName>
</protein>